<evidence type="ECO:0000313" key="2">
    <source>
        <dbReference type="EMBL" id="KKM06184.1"/>
    </source>
</evidence>
<dbReference type="Pfam" id="PF05876">
    <property type="entry name" value="GpA_ATPase"/>
    <property type="match status" value="1"/>
</dbReference>
<dbReference type="InterPro" id="IPR027417">
    <property type="entry name" value="P-loop_NTPase"/>
</dbReference>
<dbReference type="AlphaFoldDB" id="A0A0F9H528"/>
<dbReference type="Gene3D" id="3.40.50.300">
    <property type="entry name" value="P-loop containing nucleotide triphosphate hydrolases"/>
    <property type="match status" value="1"/>
</dbReference>
<gene>
    <name evidence="2" type="ORF">LCGC14_1746560</name>
</gene>
<dbReference type="GO" id="GO:0016887">
    <property type="term" value="F:ATP hydrolysis activity"/>
    <property type="evidence" value="ECO:0007669"/>
    <property type="project" value="InterPro"/>
</dbReference>
<dbReference type="EMBL" id="LAZR01016054">
    <property type="protein sequence ID" value="KKM06184.1"/>
    <property type="molecule type" value="Genomic_DNA"/>
</dbReference>
<sequence>MNLPDSVKKGDLEPLTEYDPWFWAYYNNLKLSDGYFGLKHHEFQPGYMQSDARRKVARKGTQTTFTQSEVVDALHGCIHGLYRAGVLYLFPTRNDVTDFSAARFKPLISENQHAIGQYVKDTNRENLRRVAGGLIYFRSGYVDSATLKGIPCDKVVFDEFDEMSQAARGLAIERMAHSTVQKEVYLANPTLPDFGVDKIYELESDRGIWDIKCQKCGKHSCLEMFFPNGKSGEDVKCLERLKDGRVIRLCPKCRDRELYTRDGQWVKRNPDRSEWMEGFWISHLNNKFKDPKLILDTYEKLDTLKSFEVSQFWNLTMGIGYVDAQNRLSVEQVLELCGDEGIPNSDRGPCSMGVDNMQDLHIVIGKPPGKIVYIGVHKEWDELDSLMKYFNVGSCVVDANPNLDSARKFAGRHKGRVYINFYNIHQKGSYAWNERDFIVQCNRTESLDASHKQIMDKLITLPKPCEVVQEFADQMHNVAKKLEEDEETGSKRYVYIKLGDDHFRHAFNYECMARGVMGTGMNLIDSRDIDAAFS</sequence>
<comment type="caution">
    <text evidence="2">The sequence shown here is derived from an EMBL/GenBank/DDBJ whole genome shotgun (WGS) entry which is preliminary data.</text>
</comment>
<feature type="domain" description="Phage terminase large subunit GpA ATPase" evidence="1">
    <location>
        <begin position="54"/>
        <end position="254"/>
    </location>
</feature>
<accession>A0A0F9H528</accession>
<evidence type="ECO:0000259" key="1">
    <source>
        <dbReference type="Pfam" id="PF05876"/>
    </source>
</evidence>
<organism evidence="2">
    <name type="scientific">marine sediment metagenome</name>
    <dbReference type="NCBI Taxonomy" id="412755"/>
    <lineage>
        <taxon>unclassified sequences</taxon>
        <taxon>metagenomes</taxon>
        <taxon>ecological metagenomes</taxon>
    </lineage>
</organism>
<reference evidence="2" key="1">
    <citation type="journal article" date="2015" name="Nature">
        <title>Complex archaea that bridge the gap between prokaryotes and eukaryotes.</title>
        <authorList>
            <person name="Spang A."/>
            <person name="Saw J.H."/>
            <person name="Jorgensen S.L."/>
            <person name="Zaremba-Niedzwiedzka K."/>
            <person name="Martijn J."/>
            <person name="Lind A.E."/>
            <person name="van Eijk R."/>
            <person name="Schleper C."/>
            <person name="Guy L."/>
            <person name="Ettema T.J."/>
        </authorList>
    </citation>
    <scope>NUCLEOTIDE SEQUENCE</scope>
</reference>
<proteinExistence type="predicted"/>
<dbReference type="InterPro" id="IPR046453">
    <property type="entry name" value="GpA_ATPase"/>
</dbReference>
<name>A0A0F9H528_9ZZZZ</name>
<protein>
    <recommendedName>
        <fullName evidence="1">Phage terminase large subunit GpA ATPase domain-containing protein</fullName>
    </recommendedName>
</protein>